<sequence>MTAIPEGATVKRSLSAHAAVGLLAGALLYIVSLTGTIAVFFEEWQRIEQRGAPEMTAIEPQALQRGIAAVLASEAGKPRTTHLFAHLPVESLPRTTITTDTQAVHLDAQGATAAREEVAWSDFLVELHYLLNIPGIVGLALVGMLGVMMLMLALSGVIAHPRIFRDAFRLRARNPNGIGLADWHNRLSVWTLPFTVAIALTGAVIGLGSLTGYAVAQLDYGGDVEAVYAPIFGGEGKPDPRAAPVPNVEAALTYMRAHHPGLRLSYVTLHDPLTVGQHIQVIGTPERRLVFGEYYNFDAQGRFVGTAGLSDGALGQQASASTYNLHFGNFGGLPVKIGYFVLGAALTAICATGSYIWLGKRRRRGIDEPRLRAVWDAVVWGSPAILAATFVLRKLLGNGVPLVAIYWLGSVALIIAGVVVWTPGRLARALQAALAVLVVAGAGLTLAG</sequence>
<organism evidence="2 3">
    <name type="scientific">Sphingomonas hengshuiensis</name>
    <dbReference type="NCBI Taxonomy" id="1609977"/>
    <lineage>
        <taxon>Bacteria</taxon>
        <taxon>Pseudomonadati</taxon>
        <taxon>Pseudomonadota</taxon>
        <taxon>Alphaproteobacteria</taxon>
        <taxon>Sphingomonadales</taxon>
        <taxon>Sphingomonadaceae</taxon>
        <taxon>Sphingomonas</taxon>
    </lineage>
</organism>
<feature type="transmembrane region" description="Helical" evidence="1">
    <location>
        <begin position="429"/>
        <end position="447"/>
    </location>
</feature>
<dbReference type="AlphaFoldDB" id="A0A7U5BEX3"/>
<keyword evidence="1" id="KW-1133">Transmembrane helix</keyword>
<dbReference type="Proteomes" id="UP000032300">
    <property type="component" value="Chromosome"/>
</dbReference>
<feature type="transmembrane region" description="Helical" evidence="1">
    <location>
        <begin position="337"/>
        <end position="359"/>
    </location>
</feature>
<dbReference type="OrthoDB" id="9776609at2"/>
<dbReference type="EMBL" id="CP010836">
    <property type="protein sequence ID" value="AJP74007.1"/>
    <property type="molecule type" value="Genomic_DNA"/>
</dbReference>
<dbReference type="InterPro" id="IPR005625">
    <property type="entry name" value="PepSY-ass_TM"/>
</dbReference>
<feature type="transmembrane region" description="Helical" evidence="1">
    <location>
        <begin position="194"/>
        <end position="216"/>
    </location>
</feature>
<dbReference type="PANTHER" id="PTHR34219:SF3">
    <property type="entry name" value="BLL7967 PROTEIN"/>
    <property type="match status" value="1"/>
</dbReference>
<dbReference type="RefSeq" id="WP_044335305.1">
    <property type="nucleotide sequence ID" value="NZ_CP010836.1"/>
</dbReference>
<keyword evidence="3" id="KW-1185">Reference proteome</keyword>
<dbReference type="KEGG" id="sphi:TS85_22685"/>
<dbReference type="Pfam" id="PF03929">
    <property type="entry name" value="PepSY_TM"/>
    <property type="match status" value="1"/>
</dbReference>
<reference evidence="2 3" key="1">
    <citation type="journal article" date="2015" name="Int. J. Syst. Evol. Microbiol.">
        <title>Sphingomonas hengshuiensis sp. nov., isolated from lake wetland.</title>
        <authorList>
            <person name="Wei S."/>
            <person name="Wang T."/>
            <person name="Liu H."/>
            <person name="Zhang C."/>
            <person name="Guo J."/>
            <person name="Wang Q."/>
            <person name="Liang K."/>
            <person name="Zhang Z."/>
        </authorList>
    </citation>
    <scope>NUCLEOTIDE SEQUENCE [LARGE SCALE GENOMIC DNA]</scope>
    <source>
        <strain evidence="2 3">WHSC-8</strain>
    </source>
</reference>
<evidence type="ECO:0000256" key="1">
    <source>
        <dbReference type="SAM" id="Phobius"/>
    </source>
</evidence>
<reference evidence="2 3" key="2">
    <citation type="submission" date="2015-02" db="EMBL/GenBank/DDBJ databases">
        <title>The complete genome of Sphingomonas hengshuiensis sp. WHSC-8 isolated from soil of Hengshui Lake.</title>
        <authorList>
            <person name="Wei S."/>
            <person name="Guo J."/>
            <person name="Su C."/>
            <person name="Wu R."/>
            <person name="Zhang Z."/>
            <person name="Liang K."/>
            <person name="Li H."/>
            <person name="Wang T."/>
            <person name="Liu H."/>
            <person name="Zhang C."/>
            <person name="Li Z."/>
            <person name="Wang Q."/>
            <person name="Meng J."/>
        </authorList>
    </citation>
    <scope>NUCLEOTIDE SEQUENCE [LARGE SCALE GENOMIC DNA]</scope>
    <source>
        <strain evidence="2 3">WHSC-8</strain>
    </source>
</reference>
<gene>
    <name evidence="2" type="ORF">TS85_22685</name>
</gene>
<protein>
    <submittedName>
        <fullName evidence="2">Peptidase</fullName>
    </submittedName>
</protein>
<evidence type="ECO:0000313" key="3">
    <source>
        <dbReference type="Proteomes" id="UP000032300"/>
    </source>
</evidence>
<keyword evidence="1" id="KW-0472">Membrane</keyword>
<feature type="transmembrane region" description="Helical" evidence="1">
    <location>
        <begin position="20"/>
        <end position="41"/>
    </location>
</feature>
<accession>A0A7U5BEX3</accession>
<feature type="transmembrane region" description="Helical" evidence="1">
    <location>
        <begin position="136"/>
        <end position="159"/>
    </location>
</feature>
<feature type="transmembrane region" description="Helical" evidence="1">
    <location>
        <begin position="371"/>
        <end position="392"/>
    </location>
</feature>
<feature type="transmembrane region" description="Helical" evidence="1">
    <location>
        <begin position="404"/>
        <end position="422"/>
    </location>
</feature>
<name>A0A7U5BEX3_9SPHN</name>
<keyword evidence="1" id="KW-0812">Transmembrane</keyword>
<proteinExistence type="predicted"/>
<dbReference type="PANTHER" id="PTHR34219">
    <property type="entry name" value="IRON-REGULATED INNER MEMBRANE PROTEIN-RELATED"/>
    <property type="match status" value="1"/>
</dbReference>
<evidence type="ECO:0000313" key="2">
    <source>
        <dbReference type="EMBL" id="AJP74007.1"/>
    </source>
</evidence>